<comment type="caution">
    <text evidence="1">The sequence shown here is derived from an EMBL/GenBank/DDBJ whole genome shotgun (WGS) entry which is preliminary data.</text>
</comment>
<dbReference type="AlphaFoldDB" id="A0A3M7P975"/>
<gene>
    <name evidence="1" type="ORF">BpHYR1_052565</name>
</gene>
<organism evidence="1 2">
    <name type="scientific">Brachionus plicatilis</name>
    <name type="common">Marine rotifer</name>
    <name type="synonym">Brachionus muelleri</name>
    <dbReference type="NCBI Taxonomy" id="10195"/>
    <lineage>
        <taxon>Eukaryota</taxon>
        <taxon>Metazoa</taxon>
        <taxon>Spiralia</taxon>
        <taxon>Gnathifera</taxon>
        <taxon>Rotifera</taxon>
        <taxon>Eurotatoria</taxon>
        <taxon>Monogononta</taxon>
        <taxon>Pseudotrocha</taxon>
        <taxon>Ploima</taxon>
        <taxon>Brachionidae</taxon>
        <taxon>Brachionus</taxon>
    </lineage>
</organism>
<accession>A0A3M7P975</accession>
<sequence>MKILKFCFYCSKVLDETITRFYQKQTRAKLIEHPFIRCSVQQIVYLKKFFNLKTILQLSQIYIKDEKFVKFKLDF</sequence>
<dbReference type="Proteomes" id="UP000276133">
    <property type="component" value="Unassembled WGS sequence"/>
</dbReference>
<name>A0A3M7P975_BRAPC</name>
<proteinExistence type="predicted"/>
<evidence type="ECO:0000313" key="1">
    <source>
        <dbReference type="EMBL" id="RMZ95583.1"/>
    </source>
</evidence>
<evidence type="ECO:0000313" key="2">
    <source>
        <dbReference type="Proteomes" id="UP000276133"/>
    </source>
</evidence>
<keyword evidence="2" id="KW-1185">Reference proteome</keyword>
<reference evidence="1 2" key="1">
    <citation type="journal article" date="2018" name="Sci. Rep.">
        <title>Genomic signatures of local adaptation to the degree of environmental predictability in rotifers.</title>
        <authorList>
            <person name="Franch-Gras L."/>
            <person name="Hahn C."/>
            <person name="Garcia-Roger E.M."/>
            <person name="Carmona M.J."/>
            <person name="Serra M."/>
            <person name="Gomez A."/>
        </authorList>
    </citation>
    <scope>NUCLEOTIDE SEQUENCE [LARGE SCALE GENOMIC DNA]</scope>
    <source>
        <strain evidence="1">HYR1</strain>
    </source>
</reference>
<dbReference type="EMBL" id="REGN01012368">
    <property type="protein sequence ID" value="RMZ95583.1"/>
    <property type="molecule type" value="Genomic_DNA"/>
</dbReference>
<protein>
    <submittedName>
        <fullName evidence="1">Uncharacterized protein</fullName>
    </submittedName>
</protein>